<evidence type="ECO:0000313" key="1">
    <source>
        <dbReference type="EMBL" id="KAI9921992.1"/>
    </source>
</evidence>
<sequence length="78" mass="8827">MKAVCAGRTAHLELTEEKSLAWKVNYKEGMTSSTNSNELLEEVQSKIEVQQEEARVIANIAQARIKIWTLAEDRVNSH</sequence>
<reference evidence="1 2" key="1">
    <citation type="journal article" date="2022" name="bioRxiv">
        <title>The genome of the oomycete Peronosclerospora sorghi, a cosmopolitan pathogen of maize and sorghum, is inflated with dispersed pseudogenes.</title>
        <authorList>
            <person name="Fletcher K."/>
            <person name="Martin F."/>
            <person name="Isakeit T."/>
            <person name="Cavanaugh K."/>
            <person name="Magill C."/>
            <person name="Michelmore R."/>
        </authorList>
    </citation>
    <scope>NUCLEOTIDE SEQUENCE [LARGE SCALE GENOMIC DNA]</scope>
    <source>
        <strain evidence="1">P6</strain>
    </source>
</reference>
<comment type="caution">
    <text evidence="1">The sequence shown here is derived from an EMBL/GenBank/DDBJ whole genome shotgun (WGS) entry which is preliminary data.</text>
</comment>
<dbReference type="Proteomes" id="UP001163321">
    <property type="component" value="Chromosome 1"/>
</dbReference>
<keyword evidence="2" id="KW-1185">Reference proteome</keyword>
<organism evidence="1 2">
    <name type="scientific">Peronosclerospora sorghi</name>
    <dbReference type="NCBI Taxonomy" id="230839"/>
    <lineage>
        <taxon>Eukaryota</taxon>
        <taxon>Sar</taxon>
        <taxon>Stramenopiles</taxon>
        <taxon>Oomycota</taxon>
        <taxon>Peronosporomycetes</taxon>
        <taxon>Peronosporales</taxon>
        <taxon>Peronosporaceae</taxon>
        <taxon>Peronosclerospora</taxon>
    </lineage>
</organism>
<protein>
    <submittedName>
        <fullName evidence="1">Uncharacterized protein</fullName>
    </submittedName>
</protein>
<name>A0ACC0WTQ5_9STRA</name>
<accession>A0ACC0WTQ5</accession>
<proteinExistence type="predicted"/>
<gene>
    <name evidence="1" type="ORF">PsorP6_002023</name>
</gene>
<dbReference type="EMBL" id="CM047580">
    <property type="protein sequence ID" value="KAI9921992.1"/>
    <property type="molecule type" value="Genomic_DNA"/>
</dbReference>
<evidence type="ECO:0000313" key="2">
    <source>
        <dbReference type="Proteomes" id="UP001163321"/>
    </source>
</evidence>